<comment type="subunit">
    <text evidence="11">Homodimer.</text>
</comment>
<dbReference type="NCBIfam" id="NF003764">
    <property type="entry name" value="PRK05355.1"/>
    <property type="match status" value="1"/>
</dbReference>
<dbReference type="Pfam" id="PF00266">
    <property type="entry name" value="Aminotran_5"/>
    <property type="match status" value="1"/>
</dbReference>
<dbReference type="HAMAP" id="MF_00160">
    <property type="entry name" value="SerC_aminotrans_5"/>
    <property type="match status" value="1"/>
</dbReference>
<dbReference type="PIRSF" id="PIRSF000525">
    <property type="entry name" value="SerC"/>
    <property type="match status" value="1"/>
</dbReference>
<dbReference type="GO" id="GO:0005737">
    <property type="term" value="C:cytoplasm"/>
    <property type="evidence" value="ECO:0007669"/>
    <property type="project" value="UniProtKB-SubCell"/>
</dbReference>
<feature type="binding site" evidence="11">
    <location>
        <begin position="276"/>
        <end position="277"/>
    </location>
    <ligand>
        <name>pyridoxal 5'-phosphate</name>
        <dbReference type="ChEBI" id="CHEBI:597326"/>
    </ligand>
</feature>
<feature type="binding site" evidence="11">
    <location>
        <position position="81"/>
    </location>
    <ligand>
        <name>L-glutamate</name>
        <dbReference type="ChEBI" id="CHEBI:29985"/>
    </ligand>
</feature>
<dbReference type="PROSITE" id="PS00595">
    <property type="entry name" value="AA_TRANSFER_CLASS_5"/>
    <property type="match status" value="1"/>
</dbReference>
<evidence type="ECO:0000256" key="4">
    <source>
        <dbReference type="ARBA" id="ARBA00022576"/>
    </source>
</evidence>
<dbReference type="FunFam" id="3.40.640.10:FF:000010">
    <property type="entry name" value="Phosphoserine aminotransferase"/>
    <property type="match status" value="1"/>
</dbReference>
<keyword evidence="11" id="KW-0963">Cytoplasm</keyword>
<feature type="binding site" evidence="11">
    <location>
        <position position="141"/>
    </location>
    <ligand>
        <name>pyridoxal 5'-phosphate</name>
        <dbReference type="ChEBI" id="CHEBI:597326"/>
    </ligand>
</feature>
<dbReference type="InterPro" id="IPR015422">
    <property type="entry name" value="PyrdxlP-dep_Trfase_small"/>
</dbReference>
<evidence type="ECO:0000313" key="14">
    <source>
        <dbReference type="EMBL" id="KRK47657.1"/>
    </source>
</evidence>
<evidence type="ECO:0000256" key="10">
    <source>
        <dbReference type="ARBA" id="ARBA00049007"/>
    </source>
</evidence>
<keyword evidence="15" id="KW-1185">Reference proteome</keyword>
<evidence type="ECO:0000256" key="6">
    <source>
        <dbReference type="ARBA" id="ARBA00022679"/>
    </source>
</evidence>
<dbReference type="Gene3D" id="3.40.640.10">
    <property type="entry name" value="Type I PLP-dependent aspartate aminotransferase-like (Major domain)"/>
    <property type="match status" value="1"/>
</dbReference>
<dbReference type="NCBIfam" id="TIGR01364">
    <property type="entry name" value="serC_1"/>
    <property type="match status" value="1"/>
</dbReference>
<comment type="caution">
    <text evidence="11">Lacks conserved residue(s) required for the propagation of feature annotation.</text>
</comment>
<proteinExistence type="inferred from homology"/>
<feature type="modified residue" description="N6-(pyridoxal phosphate)lysine" evidence="11">
    <location>
        <position position="236"/>
    </location>
</feature>
<comment type="function">
    <text evidence="1 11">Catalyzes the reversible conversion of 3-phosphohydroxypyruvate to phosphoserine and of 3-hydroxy-2-oxo-4-phosphonooxybutanoate to phosphohydroxythreonine.</text>
</comment>
<dbReference type="InterPro" id="IPR000192">
    <property type="entry name" value="Aminotrans_V_dom"/>
</dbReference>
<dbReference type="EMBL" id="AZCX01000007">
    <property type="protein sequence ID" value="KRK47657.1"/>
    <property type="molecule type" value="Genomic_DNA"/>
</dbReference>
<dbReference type="AlphaFoldDB" id="A0A0R1HPY2"/>
<dbReference type="PANTHER" id="PTHR43247">
    <property type="entry name" value="PHOSPHOSERINE AMINOTRANSFERASE"/>
    <property type="match status" value="1"/>
</dbReference>
<feature type="binding site" evidence="11">
    <location>
        <begin position="115"/>
        <end position="116"/>
    </location>
    <ligand>
        <name>pyridoxal 5'-phosphate</name>
        <dbReference type="ChEBI" id="CHEBI:597326"/>
    </ligand>
</feature>
<evidence type="ECO:0000256" key="8">
    <source>
        <dbReference type="ARBA" id="ARBA00023299"/>
    </source>
</evidence>
<dbReference type="InterPro" id="IPR015421">
    <property type="entry name" value="PyrdxlP-dep_Trfase_major"/>
</dbReference>
<comment type="caution">
    <text evidence="14">The sequence shown here is derived from an EMBL/GenBank/DDBJ whole genome shotgun (WGS) entry which is preliminary data.</text>
</comment>
<feature type="domain" description="Aminotransferase class V" evidence="13">
    <location>
        <begin position="43"/>
        <end position="387"/>
    </location>
</feature>
<keyword evidence="7 11" id="KW-0663">Pyridoxal phosphate</keyword>
<dbReference type="PATRIC" id="fig|1302272.5.peg.2432"/>
<dbReference type="InterPro" id="IPR015424">
    <property type="entry name" value="PyrdxlP-dep_Trfase"/>
</dbReference>
<evidence type="ECO:0000256" key="7">
    <source>
        <dbReference type="ARBA" id="ARBA00022898"/>
    </source>
</evidence>
<dbReference type="Proteomes" id="UP000050911">
    <property type="component" value="Unassembled WGS sequence"/>
</dbReference>
<evidence type="ECO:0000256" key="11">
    <source>
        <dbReference type="HAMAP-Rule" id="MF_00160"/>
    </source>
</evidence>
<dbReference type="GO" id="GO:0004648">
    <property type="term" value="F:O-phospho-L-serine:2-oxoglutarate aminotransferase activity"/>
    <property type="evidence" value="ECO:0007669"/>
    <property type="project" value="UniProtKB-UniRule"/>
</dbReference>
<name>A0A0R1HPY2_9LACO</name>
<evidence type="ECO:0000256" key="3">
    <source>
        <dbReference type="ARBA" id="ARBA00006904"/>
    </source>
</evidence>
<keyword evidence="4 11" id="KW-0032">Aminotransferase</keyword>
<comment type="similarity">
    <text evidence="3 11">Belongs to the class-V pyridoxal-phosphate-dependent aminotransferase family. SerC subfamily.</text>
</comment>
<evidence type="ECO:0000256" key="2">
    <source>
        <dbReference type="ARBA" id="ARBA00005099"/>
    </source>
</evidence>
<evidence type="ECO:0000256" key="12">
    <source>
        <dbReference type="RuleBase" id="RU004505"/>
    </source>
</evidence>
<protein>
    <recommendedName>
        <fullName evidence="11">Phosphoserine aminotransferase</fullName>
        <ecNumber evidence="11">2.6.1.52</ecNumber>
    </recommendedName>
    <alternativeName>
        <fullName evidence="11">Phosphohydroxythreonine aminotransferase</fullName>
        <shortName evidence="11">PSAT</shortName>
    </alternativeName>
</protein>
<comment type="catalytic activity">
    <reaction evidence="9 11">
        <text>4-(phosphooxy)-L-threonine + 2-oxoglutarate = (R)-3-hydroxy-2-oxo-4-phosphooxybutanoate + L-glutamate</text>
        <dbReference type="Rhea" id="RHEA:16573"/>
        <dbReference type="ChEBI" id="CHEBI:16810"/>
        <dbReference type="ChEBI" id="CHEBI:29985"/>
        <dbReference type="ChEBI" id="CHEBI:58452"/>
        <dbReference type="ChEBI" id="CHEBI:58538"/>
        <dbReference type="EC" id="2.6.1.52"/>
    </reaction>
</comment>
<feature type="binding site" evidence="11">
    <location>
        <position position="192"/>
    </location>
    <ligand>
        <name>pyridoxal 5'-phosphate</name>
        <dbReference type="ChEBI" id="CHEBI:597326"/>
    </ligand>
</feature>
<evidence type="ECO:0000256" key="5">
    <source>
        <dbReference type="ARBA" id="ARBA00022605"/>
    </source>
</evidence>
<dbReference type="InterPro" id="IPR022278">
    <property type="entry name" value="Pser_aminoTfrase"/>
</dbReference>
<dbReference type="GO" id="GO:0030170">
    <property type="term" value="F:pyridoxal phosphate binding"/>
    <property type="evidence" value="ECO:0007669"/>
    <property type="project" value="UniProtKB-UniRule"/>
</dbReference>
<evidence type="ECO:0000313" key="15">
    <source>
        <dbReference type="Proteomes" id="UP000050911"/>
    </source>
</evidence>
<accession>A0A0R1HPY2</accession>
<comment type="subcellular location">
    <subcellularLocation>
        <location evidence="11">Cytoplasm</location>
    </subcellularLocation>
</comment>
<feature type="binding site" evidence="11">
    <location>
        <position position="235"/>
    </location>
    <ligand>
        <name>pyridoxal 5'-phosphate</name>
        <dbReference type="ChEBI" id="CHEBI:597326"/>
    </ligand>
</feature>
<dbReference type="GO" id="GO:0006564">
    <property type="term" value="P:L-serine biosynthetic process"/>
    <property type="evidence" value="ECO:0007669"/>
    <property type="project" value="UniProtKB-UniRule"/>
</dbReference>
<gene>
    <name evidence="11" type="primary">serC</name>
    <name evidence="14" type="ORF">FC96_GL002381</name>
</gene>
<dbReference type="EC" id="2.6.1.52" evidence="11"/>
<comment type="pathway">
    <text evidence="2 11 12">Amino-acid biosynthesis; L-serine biosynthesis; L-serine from 3-phospho-D-glycerate: step 2/3.</text>
</comment>
<keyword evidence="8 11" id="KW-0718">Serine biosynthesis</keyword>
<dbReference type="UniPathway" id="UPA00135">
    <property type="reaction ID" value="UER00197"/>
</dbReference>
<evidence type="ECO:0000256" key="9">
    <source>
        <dbReference type="ARBA" id="ARBA00047630"/>
    </source>
</evidence>
<reference evidence="14 15" key="1">
    <citation type="journal article" date="2015" name="Genome Announc.">
        <title>Expanding the biotechnology potential of lactobacilli through comparative genomics of 213 strains and associated genera.</title>
        <authorList>
            <person name="Sun Z."/>
            <person name="Harris H.M."/>
            <person name="McCann A."/>
            <person name="Guo C."/>
            <person name="Argimon S."/>
            <person name="Zhang W."/>
            <person name="Yang X."/>
            <person name="Jeffery I.B."/>
            <person name="Cooney J.C."/>
            <person name="Kagawa T.F."/>
            <person name="Liu W."/>
            <person name="Song Y."/>
            <person name="Salvetti E."/>
            <person name="Wrobel A."/>
            <person name="Rasinkangas P."/>
            <person name="Parkhill J."/>
            <person name="Rea M.C."/>
            <person name="O'Sullivan O."/>
            <person name="Ritari J."/>
            <person name="Douillard F.P."/>
            <person name="Paul Ross R."/>
            <person name="Yang R."/>
            <person name="Briner A.E."/>
            <person name="Felis G.E."/>
            <person name="de Vos W.M."/>
            <person name="Barrangou R."/>
            <person name="Klaenhammer T.R."/>
            <person name="Caufield P.W."/>
            <person name="Cui Y."/>
            <person name="Zhang H."/>
            <person name="O'Toole P.W."/>
        </authorList>
    </citation>
    <scope>NUCLEOTIDE SEQUENCE [LARGE SCALE GENOMIC DNA]</scope>
    <source>
        <strain evidence="14 15">JCM 15530</strain>
    </source>
</reference>
<dbReference type="InterPro" id="IPR020578">
    <property type="entry name" value="Aminotrans_V_PyrdxlP_BS"/>
</dbReference>
<dbReference type="SUPFAM" id="SSF53383">
    <property type="entry name" value="PLP-dependent transferases"/>
    <property type="match status" value="1"/>
</dbReference>
<sequence length="398" mass="43783">MFQPTASQVIFHRGADKSVFNSPRGHYRGDFLFYLIGGLTMPIYNFSAGPAVMPKPVIEQIQRDLPNLNGSGMSILEISHRSSLFDTILAEAKQDLRDLMRIPDDYEILFFQGGGTGQFAAAPLNLATLHHAIALLDSGHWANRAGAEAAKLGVAVTTLASTQADHYTRLPHLPTTIPTESYDYLHLTVNNTIEGTTYHTIPQSSDLPLVADMSSNFLAQPYNVTDFDVIFAGAQKNLGPAGVTVVIIKKAIVKPVDHLPSMLDYHLFMTKNSLYNTPPVFAIYAAGLVLKWLKAQGGVAGIYQRNQEEAAKLYDFLDHSKLFYNPVHHADRSLTNIPFMTGDAQLDAEVVETAAQEGLMNLKGHRSVGGLRASFYNAMPMTGVDALVNFLHHFEQQR</sequence>
<comment type="catalytic activity">
    <reaction evidence="10 11 12">
        <text>O-phospho-L-serine + 2-oxoglutarate = 3-phosphooxypyruvate + L-glutamate</text>
        <dbReference type="Rhea" id="RHEA:14329"/>
        <dbReference type="ChEBI" id="CHEBI:16810"/>
        <dbReference type="ChEBI" id="CHEBI:18110"/>
        <dbReference type="ChEBI" id="CHEBI:29985"/>
        <dbReference type="ChEBI" id="CHEBI:57524"/>
        <dbReference type="EC" id="2.6.1.52"/>
    </reaction>
</comment>
<dbReference type="PANTHER" id="PTHR43247:SF1">
    <property type="entry name" value="PHOSPHOSERINE AMINOTRANSFERASE"/>
    <property type="match status" value="1"/>
</dbReference>
<dbReference type="Gene3D" id="3.90.1150.10">
    <property type="entry name" value="Aspartate Aminotransferase, domain 1"/>
    <property type="match status" value="1"/>
</dbReference>
<keyword evidence="5 11" id="KW-0028">Amino-acid biosynthesis</keyword>
<dbReference type="STRING" id="1302272.FC96_GL002381"/>
<feature type="binding site" evidence="11">
    <location>
        <position position="212"/>
    </location>
    <ligand>
        <name>pyridoxal 5'-phosphate</name>
        <dbReference type="ChEBI" id="CHEBI:597326"/>
    </ligand>
</feature>
<dbReference type="FunFam" id="3.90.1150.10:FF:000006">
    <property type="entry name" value="Phosphoserine aminotransferase"/>
    <property type="match status" value="1"/>
</dbReference>
<organism evidence="14 15">
    <name type="scientific">Secundilactobacillus kimchicus JCM 15530</name>
    <dbReference type="NCBI Taxonomy" id="1302272"/>
    <lineage>
        <taxon>Bacteria</taxon>
        <taxon>Bacillati</taxon>
        <taxon>Bacillota</taxon>
        <taxon>Bacilli</taxon>
        <taxon>Lactobacillales</taxon>
        <taxon>Lactobacillaceae</taxon>
        <taxon>Secundilactobacillus</taxon>
    </lineage>
</organism>
<keyword evidence="6 11" id="KW-0808">Transferase</keyword>
<comment type="cofactor">
    <cofactor evidence="11">
        <name>pyridoxal 5'-phosphate</name>
        <dbReference type="ChEBI" id="CHEBI:597326"/>
    </cofactor>
    <text evidence="11">Binds 1 pyridoxal phosphate per subunit.</text>
</comment>
<evidence type="ECO:0000256" key="1">
    <source>
        <dbReference type="ARBA" id="ARBA00003483"/>
    </source>
</evidence>
<evidence type="ECO:0000259" key="13">
    <source>
        <dbReference type="Pfam" id="PF00266"/>
    </source>
</evidence>